<keyword evidence="1" id="KW-0812">Transmembrane</keyword>
<keyword evidence="1" id="KW-1133">Transmembrane helix</keyword>
<dbReference type="Pfam" id="PF06912">
    <property type="entry name" value="DUF1275"/>
    <property type="match status" value="1"/>
</dbReference>
<evidence type="ECO:0000313" key="3">
    <source>
        <dbReference type="EMBL" id="CAB9527278.1"/>
    </source>
</evidence>
<dbReference type="Proteomes" id="UP001153069">
    <property type="component" value="Unassembled WGS sequence"/>
</dbReference>
<feature type="chain" id="PRO_5040397366" evidence="2">
    <location>
        <begin position="21"/>
        <end position="372"/>
    </location>
</feature>
<keyword evidence="2" id="KW-0732">Signal</keyword>
<reference evidence="3" key="1">
    <citation type="submission" date="2020-06" db="EMBL/GenBank/DDBJ databases">
        <authorList>
            <consortium name="Plant Systems Biology data submission"/>
        </authorList>
    </citation>
    <scope>NUCLEOTIDE SEQUENCE</scope>
    <source>
        <strain evidence="3">D6</strain>
    </source>
</reference>
<protein>
    <submittedName>
        <fullName evidence="3">Major facilitator superfamily domain containing</fullName>
    </submittedName>
</protein>
<comment type="caution">
    <text evidence="3">The sequence shown here is derived from an EMBL/GenBank/DDBJ whole genome shotgun (WGS) entry which is preliminary data.</text>
</comment>
<dbReference type="OrthoDB" id="197744at2759"/>
<evidence type="ECO:0000256" key="1">
    <source>
        <dbReference type="SAM" id="Phobius"/>
    </source>
</evidence>
<keyword evidence="4" id="KW-1185">Reference proteome</keyword>
<keyword evidence="1" id="KW-0472">Membrane</keyword>
<gene>
    <name evidence="3" type="ORF">SEMRO_1969_G308500.1</name>
</gene>
<dbReference type="EMBL" id="CAICTM010001967">
    <property type="protein sequence ID" value="CAB9527278.1"/>
    <property type="molecule type" value="Genomic_DNA"/>
</dbReference>
<feature type="transmembrane region" description="Helical" evidence="1">
    <location>
        <begin position="134"/>
        <end position="154"/>
    </location>
</feature>
<sequence>MAKFRLSSLVLLLAASAANAKHRSTASNQNNNNDIYRLGITPILRREDRNSGDARSGPAEAWVETFSMANKPRRSIDRQPRKLLSKTAFATSIAFLTGFADVFSFRMNRCYANMMTGNTIRLASALGEFRGMEALHLASMLFAYAFGALVYRSMVHYHILEEKTSKPHVAARTSASPVMLAMFALSDLLFYNNNLNSGGSGPKNVIPLALAFGLLNSATTDAMGGTITFALTGHVSKLSSGISDWFFATDPRKRRIRSATKMSARIMGWFVAGVLCGTWLTMIGSNHVPMEASGLTLPAFLVGEQNRLPIFSIIGIIAVALIQLFDRPLPNLVWDILSLMGPNNSGGEGEQRKGTNNNKADLSINLWPQSAN</sequence>
<dbReference type="AlphaFoldDB" id="A0A9N8HYC3"/>
<name>A0A9N8HYC3_9STRA</name>
<organism evidence="3 4">
    <name type="scientific">Seminavis robusta</name>
    <dbReference type="NCBI Taxonomy" id="568900"/>
    <lineage>
        <taxon>Eukaryota</taxon>
        <taxon>Sar</taxon>
        <taxon>Stramenopiles</taxon>
        <taxon>Ochrophyta</taxon>
        <taxon>Bacillariophyta</taxon>
        <taxon>Bacillariophyceae</taxon>
        <taxon>Bacillariophycidae</taxon>
        <taxon>Naviculales</taxon>
        <taxon>Naviculaceae</taxon>
        <taxon>Seminavis</taxon>
    </lineage>
</organism>
<dbReference type="PANTHER" id="PTHR37314:SF4">
    <property type="entry name" value="UPF0700 TRANSMEMBRANE PROTEIN YOAK"/>
    <property type="match status" value="1"/>
</dbReference>
<feature type="transmembrane region" description="Helical" evidence="1">
    <location>
        <begin position="87"/>
        <end position="105"/>
    </location>
</feature>
<dbReference type="InterPro" id="IPR010699">
    <property type="entry name" value="DUF1275"/>
</dbReference>
<feature type="transmembrane region" description="Helical" evidence="1">
    <location>
        <begin position="262"/>
        <end position="288"/>
    </location>
</feature>
<evidence type="ECO:0000313" key="4">
    <source>
        <dbReference type="Proteomes" id="UP001153069"/>
    </source>
</evidence>
<dbReference type="PANTHER" id="PTHR37314">
    <property type="entry name" value="SLR0142 PROTEIN"/>
    <property type="match status" value="1"/>
</dbReference>
<evidence type="ECO:0000256" key="2">
    <source>
        <dbReference type="SAM" id="SignalP"/>
    </source>
</evidence>
<proteinExistence type="predicted"/>
<feature type="transmembrane region" description="Helical" evidence="1">
    <location>
        <begin position="308"/>
        <end position="325"/>
    </location>
</feature>
<accession>A0A9N8HYC3</accession>
<feature type="signal peptide" evidence="2">
    <location>
        <begin position="1"/>
        <end position="20"/>
    </location>
</feature>